<evidence type="ECO:0000313" key="5">
    <source>
        <dbReference type="Proteomes" id="UP000242088"/>
    </source>
</evidence>
<dbReference type="Proteomes" id="UP000242547">
    <property type="component" value="Unassembled WGS sequence"/>
</dbReference>
<gene>
    <name evidence="2" type="ORF">BUY44_10005</name>
    <name evidence="4" type="ORF">BUY47_00625</name>
    <name evidence="3" type="ORF">BUY48_08480</name>
</gene>
<reference evidence="5 6" key="1">
    <citation type="journal article" date="2016" name="Front. Microbiol.">
        <title>Comprehensive Phylogenetic Analysis of Bovine Non-aureus Staphylococci Species Based on Whole-Genome Sequencing.</title>
        <authorList>
            <person name="Naushad S."/>
            <person name="Barkema H.W."/>
            <person name="Luby C."/>
            <person name="Condas L.A."/>
            <person name="Nobrega D.B."/>
            <person name="Carson D.A."/>
            <person name="De Buck J."/>
        </authorList>
    </citation>
    <scope>NUCLEOTIDE SEQUENCE [LARGE SCALE GENOMIC DNA]</scope>
    <source>
        <strain evidence="4 5">SNUC 1409</strain>
        <strain evidence="3 7">SNUC 4143</strain>
        <strain evidence="2 6">SNUC 761</strain>
    </source>
</reference>
<dbReference type="PROSITE" id="PS51704">
    <property type="entry name" value="GP_PDE"/>
    <property type="match status" value="1"/>
</dbReference>
<evidence type="ECO:0000259" key="1">
    <source>
        <dbReference type="PROSITE" id="PS51704"/>
    </source>
</evidence>
<evidence type="ECO:0000313" key="6">
    <source>
        <dbReference type="Proteomes" id="UP000242547"/>
    </source>
</evidence>
<keyword evidence="5" id="KW-1185">Reference proteome</keyword>
<evidence type="ECO:0000313" key="4">
    <source>
        <dbReference type="EMBL" id="PTF15310.1"/>
    </source>
</evidence>
<dbReference type="OrthoDB" id="384721at2"/>
<dbReference type="AlphaFoldDB" id="A0A2K4DIY1"/>
<accession>A0A2K4DIY1</accession>
<dbReference type="Pfam" id="PF03009">
    <property type="entry name" value="GDPD"/>
    <property type="match status" value="1"/>
</dbReference>
<dbReference type="EMBL" id="PYZL01000085">
    <property type="protein sequence ID" value="PTE71201.1"/>
    <property type="molecule type" value="Genomic_DNA"/>
</dbReference>
<evidence type="ECO:0000313" key="7">
    <source>
        <dbReference type="Proteomes" id="UP000243350"/>
    </source>
</evidence>
<dbReference type="EMBL" id="PYZI01000001">
    <property type="protein sequence ID" value="PTF15310.1"/>
    <property type="molecule type" value="Genomic_DNA"/>
</dbReference>
<proteinExistence type="predicted"/>
<dbReference type="Gene3D" id="3.20.20.190">
    <property type="entry name" value="Phosphatidylinositol (PI) phosphodiesterase"/>
    <property type="match status" value="1"/>
</dbReference>
<dbReference type="Proteomes" id="UP000242088">
    <property type="component" value="Unassembled WGS sequence"/>
</dbReference>
<dbReference type="GeneID" id="48887742"/>
<feature type="domain" description="GP-PDE" evidence="1">
    <location>
        <begin position="10"/>
        <end position="248"/>
    </location>
</feature>
<dbReference type="RefSeq" id="WP_103167201.1">
    <property type="nucleotide sequence ID" value="NZ_CP130489.1"/>
</dbReference>
<dbReference type="InterPro" id="IPR030395">
    <property type="entry name" value="GP_PDE_dom"/>
</dbReference>
<dbReference type="GO" id="GO:0008081">
    <property type="term" value="F:phosphoric diester hydrolase activity"/>
    <property type="evidence" value="ECO:0007669"/>
    <property type="project" value="InterPro"/>
</dbReference>
<dbReference type="SUPFAM" id="SSF51695">
    <property type="entry name" value="PLC-like phosphodiesterases"/>
    <property type="match status" value="1"/>
</dbReference>
<reference evidence="4" key="2">
    <citation type="submission" date="2018-03" db="EMBL/GenBank/DDBJ databases">
        <authorList>
            <person name="Naushad S."/>
        </authorList>
    </citation>
    <scope>NUCLEOTIDE SEQUENCE</scope>
    <source>
        <strain evidence="4">SNUC 1409</strain>
    </source>
</reference>
<dbReference type="PANTHER" id="PTHR46211">
    <property type="entry name" value="GLYCEROPHOSPHORYL DIESTER PHOSPHODIESTERASE"/>
    <property type="match status" value="1"/>
</dbReference>
<name>A0A2K4DIY1_9STAP</name>
<dbReference type="InterPro" id="IPR017946">
    <property type="entry name" value="PLC-like_Pdiesterase_TIM-brl"/>
</dbReference>
<dbReference type="EMBL" id="PYZH01000053">
    <property type="protein sequence ID" value="PTF13572.1"/>
    <property type="molecule type" value="Genomic_DNA"/>
</dbReference>
<organism evidence="3 7">
    <name type="scientific">Staphylococcus devriesei</name>
    <dbReference type="NCBI Taxonomy" id="586733"/>
    <lineage>
        <taxon>Bacteria</taxon>
        <taxon>Bacillati</taxon>
        <taxon>Bacillota</taxon>
        <taxon>Bacilli</taxon>
        <taxon>Bacillales</taxon>
        <taxon>Staphylococcaceae</taxon>
        <taxon>Staphylococcus</taxon>
    </lineage>
</organism>
<dbReference type="PANTHER" id="PTHR46211:SF1">
    <property type="entry name" value="GLYCEROPHOSPHODIESTER PHOSPHODIESTERASE, CYTOPLASMIC"/>
    <property type="match status" value="1"/>
</dbReference>
<protein>
    <submittedName>
        <fullName evidence="3">Glycerophosphodiester phosphodiesterase</fullName>
    </submittedName>
</protein>
<comment type="caution">
    <text evidence="3">The sequence shown here is derived from an EMBL/GenBank/DDBJ whole genome shotgun (WGS) entry which is preliminary data.</text>
</comment>
<evidence type="ECO:0000313" key="3">
    <source>
        <dbReference type="EMBL" id="PTF13572.1"/>
    </source>
</evidence>
<dbReference type="Proteomes" id="UP000243350">
    <property type="component" value="Unassembled WGS sequence"/>
</dbReference>
<dbReference type="GO" id="GO:0006629">
    <property type="term" value="P:lipid metabolic process"/>
    <property type="evidence" value="ECO:0007669"/>
    <property type="project" value="InterPro"/>
</dbReference>
<evidence type="ECO:0000313" key="2">
    <source>
        <dbReference type="EMBL" id="PTE71201.1"/>
    </source>
</evidence>
<sequence>MKINKPNSEFQIVAHRGLSHQYPENTIKGFKAALMQHIDMLEIDVHFTKDNYLVVVHDDTIDRTSNGKGKIKDYTLEDIRKFDFGIKHSEKFANTTISTFDEVLELFSHYSKTLLIEIKVPKQYPGIEQAVLEKLEAYRVPSHKAVIQSFDANSVKRLAELQSKYKLGLLVSKKKYWYKQPNFDEIATYASYVNPNYKLINQKFITRAHDASLKVMPYTVNMAKDVKDLIKVGVDGVISDIPNELFKL</sequence>
<reference evidence="3" key="3">
    <citation type="submission" date="2018-03" db="EMBL/GenBank/DDBJ databases">
        <authorList>
            <person name="Keele B.F."/>
        </authorList>
    </citation>
    <scope>NUCLEOTIDE SEQUENCE</scope>
    <source>
        <strain evidence="3">SNUC 4143</strain>
        <strain evidence="2">SNUC 761</strain>
    </source>
</reference>